<reference evidence="2" key="1">
    <citation type="submission" date="2019-08" db="EMBL/GenBank/DDBJ databases">
        <authorList>
            <person name="Kucharzyk K."/>
            <person name="Murdoch R.W."/>
            <person name="Higgins S."/>
            <person name="Loffler F."/>
        </authorList>
    </citation>
    <scope>NUCLEOTIDE SEQUENCE</scope>
</reference>
<protein>
    <recommendedName>
        <fullName evidence="1">DUF8052 domain-containing protein</fullName>
    </recommendedName>
</protein>
<evidence type="ECO:0000313" key="2">
    <source>
        <dbReference type="EMBL" id="MPM59275.1"/>
    </source>
</evidence>
<proteinExistence type="predicted"/>
<dbReference type="InterPro" id="IPR058365">
    <property type="entry name" value="DUF8052"/>
</dbReference>
<dbReference type="Pfam" id="PF26226">
    <property type="entry name" value="DUF8052"/>
    <property type="match status" value="1"/>
</dbReference>
<evidence type="ECO:0000259" key="1">
    <source>
        <dbReference type="Pfam" id="PF26226"/>
    </source>
</evidence>
<feature type="domain" description="DUF8052" evidence="1">
    <location>
        <begin position="3"/>
        <end position="162"/>
    </location>
</feature>
<name>A0A645B1E4_9ZZZZ</name>
<organism evidence="2">
    <name type="scientific">bioreactor metagenome</name>
    <dbReference type="NCBI Taxonomy" id="1076179"/>
    <lineage>
        <taxon>unclassified sequences</taxon>
        <taxon>metagenomes</taxon>
        <taxon>ecological metagenomes</taxon>
    </lineage>
</organism>
<dbReference type="EMBL" id="VSSQ01017207">
    <property type="protein sequence ID" value="MPM59275.1"/>
    <property type="molecule type" value="Genomic_DNA"/>
</dbReference>
<comment type="caution">
    <text evidence="2">The sequence shown here is derived from an EMBL/GenBank/DDBJ whole genome shotgun (WGS) entry which is preliminary data.</text>
</comment>
<dbReference type="AlphaFoldDB" id="A0A645B1E4"/>
<sequence length="166" mass="19543">MEKSNYLNLLNERFKRHFQVKSNQLILGEDIDIYARYSETTGRTFITQKDIIDKFEVNEYCFIKTLEGVNLDTLQSFTEFLKLLTVDFVKPHKEHRSTNITGVLVCEESVGKDIELFVKRFKYSKYYKFYLQGYSDIRLIVVDLTNKIAMANKKGEVVKKVYLPTP</sequence>
<accession>A0A645B1E4</accession>
<gene>
    <name evidence="2" type="ORF">SDC9_106115</name>
</gene>